<name>A0A0R0CVQ6_9GAMM</name>
<feature type="signal peptide" evidence="1">
    <location>
        <begin position="1"/>
        <end position="17"/>
    </location>
</feature>
<feature type="chain" id="PRO_5006394630" description="Lipoprotein" evidence="1">
    <location>
        <begin position="18"/>
        <end position="179"/>
    </location>
</feature>
<dbReference type="AlphaFoldDB" id="A0A0R0CVQ6"/>
<dbReference type="STRING" id="344882.ABB29_07470"/>
<keyword evidence="1" id="KW-0732">Signal</keyword>
<evidence type="ECO:0000313" key="3">
    <source>
        <dbReference type="Proteomes" id="UP000052052"/>
    </source>
</evidence>
<organism evidence="2 3">
    <name type="scientific">Pseudoxanthomonas dokdonensis</name>
    <dbReference type="NCBI Taxonomy" id="344882"/>
    <lineage>
        <taxon>Bacteria</taxon>
        <taxon>Pseudomonadati</taxon>
        <taxon>Pseudomonadota</taxon>
        <taxon>Gammaproteobacteria</taxon>
        <taxon>Lysobacterales</taxon>
        <taxon>Lysobacteraceae</taxon>
        <taxon>Pseudoxanthomonas</taxon>
    </lineage>
</organism>
<comment type="caution">
    <text evidence="2">The sequence shown here is derived from an EMBL/GenBank/DDBJ whole genome shotgun (WGS) entry which is preliminary data.</text>
</comment>
<dbReference type="EMBL" id="LDJL01000007">
    <property type="protein sequence ID" value="KRG70199.1"/>
    <property type="molecule type" value="Genomic_DNA"/>
</dbReference>
<reference evidence="2 3" key="1">
    <citation type="submission" date="2015-05" db="EMBL/GenBank/DDBJ databases">
        <title>Genome sequencing and analysis of members of genus Stenotrophomonas.</title>
        <authorList>
            <person name="Patil P.P."/>
            <person name="Midha S."/>
            <person name="Patil P.B."/>
        </authorList>
    </citation>
    <scope>NUCLEOTIDE SEQUENCE [LARGE SCALE GENOMIC DNA]</scope>
    <source>
        <strain evidence="2 3">DSM 21858</strain>
    </source>
</reference>
<gene>
    <name evidence="2" type="ORF">ABB29_07470</name>
</gene>
<evidence type="ECO:0000256" key="1">
    <source>
        <dbReference type="SAM" id="SignalP"/>
    </source>
</evidence>
<proteinExistence type="predicted"/>
<dbReference type="PATRIC" id="fig|344882.3.peg.2838"/>
<dbReference type="Proteomes" id="UP000052052">
    <property type="component" value="Unassembled WGS sequence"/>
</dbReference>
<protein>
    <recommendedName>
        <fullName evidence="4">Lipoprotein</fullName>
    </recommendedName>
</protein>
<accession>A0A0R0CVQ6</accession>
<keyword evidence="3" id="KW-1185">Reference proteome</keyword>
<sequence>MALYVLSAMLTACASQAPISEQQPARTAVDQRMFLPEGVNQYQLQDTQLFVYPQPHDNPSPGFPADFPNVDLPPTSVCVSFAVAVDGSVQQVVPAQAPDCAPAAEVPALLRAAMQTVSQWSFDSAMLCSYPDLESKQRDRNNTGCNGDGVSIEKIPVTLSYAFVFASQQGKTTVRMRKQ</sequence>
<evidence type="ECO:0008006" key="4">
    <source>
        <dbReference type="Google" id="ProtNLM"/>
    </source>
</evidence>
<evidence type="ECO:0000313" key="2">
    <source>
        <dbReference type="EMBL" id="KRG70199.1"/>
    </source>
</evidence>